<dbReference type="Proteomes" id="UP000886653">
    <property type="component" value="Unassembled WGS sequence"/>
</dbReference>
<sequence length="71" mass="7701">MRLARAEILTDPVNCLLMTIFLSWIWLLILACTSTHTWSPSRRLSKFPAGVSADKSTGASSQACGDTGMTI</sequence>
<reference evidence="3" key="1">
    <citation type="submission" date="2013-11" db="EMBL/GenBank/DDBJ databases">
        <title>Genome sequence of the fusiform rust pathogen reveals effectors for host alternation and coevolution with pine.</title>
        <authorList>
            <consortium name="DOE Joint Genome Institute"/>
            <person name="Smith K."/>
            <person name="Pendleton A."/>
            <person name="Kubisiak T."/>
            <person name="Anderson C."/>
            <person name="Salamov A."/>
            <person name="Aerts A."/>
            <person name="Riley R."/>
            <person name="Clum A."/>
            <person name="Lindquist E."/>
            <person name="Ence D."/>
            <person name="Campbell M."/>
            <person name="Kronenberg Z."/>
            <person name="Feau N."/>
            <person name="Dhillon B."/>
            <person name="Hamelin R."/>
            <person name="Burleigh J."/>
            <person name="Smith J."/>
            <person name="Yandell M."/>
            <person name="Nelson C."/>
            <person name="Grigoriev I."/>
            <person name="Davis J."/>
        </authorList>
    </citation>
    <scope>NUCLEOTIDE SEQUENCE</scope>
    <source>
        <strain evidence="3">G11</strain>
    </source>
</reference>
<feature type="transmembrane region" description="Helical" evidence="2">
    <location>
        <begin position="16"/>
        <end position="38"/>
    </location>
</feature>
<accession>A0A9P6N845</accession>
<dbReference type="PROSITE" id="PS51257">
    <property type="entry name" value="PROKAR_LIPOPROTEIN"/>
    <property type="match status" value="1"/>
</dbReference>
<evidence type="ECO:0000256" key="2">
    <source>
        <dbReference type="SAM" id="Phobius"/>
    </source>
</evidence>
<keyword evidence="2" id="KW-0812">Transmembrane</keyword>
<comment type="caution">
    <text evidence="3">The sequence shown here is derived from an EMBL/GenBank/DDBJ whole genome shotgun (WGS) entry which is preliminary data.</text>
</comment>
<evidence type="ECO:0000313" key="3">
    <source>
        <dbReference type="EMBL" id="KAG0141088.1"/>
    </source>
</evidence>
<feature type="region of interest" description="Disordered" evidence="1">
    <location>
        <begin position="50"/>
        <end position="71"/>
    </location>
</feature>
<name>A0A9P6N845_9BASI</name>
<feature type="compositionally biased region" description="Polar residues" evidence="1">
    <location>
        <begin position="54"/>
        <end position="71"/>
    </location>
</feature>
<evidence type="ECO:0000256" key="1">
    <source>
        <dbReference type="SAM" id="MobiDB-lite"/>
    </source>
</evidence>
<organism evidence="3 4">
    <name type="scientific">Cronartium quercuum f. sp. fusiforme G11</name>
    <dbReference type="NCBI Taxonomy" id="708437"/>
    <lineage>
        <taxon>Eukaryota</taxon>
        <taxon>Fungi</taxon>
        <taxon>Dikarya</taxon>
        <taxon>Basidiomycota</taxon>
        <taxon>Pucciniomycotina</taxon>
        <taxon>Pucciniomycetes</taxon>
        <taxon>Pucciniales</taxon>
        <taxon>Coleosporiaceae</taxon>
        <taxon>Cronartium</taxon>
    </lineage>
</organism>
<proteinExistence type="predicted"/>
<evidence type="ECO:0000313" key="4">
    <source>
        <dbReference type="Proteomes" id="UP000886653"/>
    </source>
</evidence>
<protein>
    <submittedName>
        <fullName evidence="3">Uncharacterized protein</fullName>
    </submittedName>
</protein>
<keyword evidence="4" id="KW-1185">Reference proteome</keyword>
<gene>
    <name evidence="3" type="ORF">CROQUDRAFT_110707</name>
</gene>
<keyword evidence="2" id="KW-0472">Membrane</keyword>
<keyword evidence="2" id="KW-1133">Transmembrane helix</keyword>
<dbReference type="AlphaFoldDB" id="A0A9P6N845"/>
<dbReference type="EMBL" id="MU167403">
    <property type="protein sequence ID" value="KAG0141088.1"/>
    <property type="molecule type" value="Genomic_DNA"/>
</dbReference>